<dbReference type="Proteomes" id="UP000715965">
    <property type="component" value="Unassembled WGS sequence"/>
</dbReference>
<dbReference type="PANTHER" id="PTHR13847">
    <property type="entry name" value="SARCOSINE DEHYDROGENASE-RELATED"/>
    <property type="match status" value="1"/>
</dbReference>
<dbReference type="SUPFAM" id="SSF51905">
    <property type="entry name" value="FAD/NAD(P)-binding domain"/>
    <property type="match status" value="1"/>
</dbReference>
<comment type="caution">
    <text evidence="4">The sequence shown here is derived from an EMBL/GenBank/DDBJ whole genome shotgun (WGS) entry which is preliminary data.</text>
</comment>
<dbReference type="Gene3D" id="3.50.50.60">
    <property type="entry name" value="FAD/NAD(P)-binding domain"/>
    <property type="match status" value="2"/>
</dbReference>
<comment type="similarity">
    <text evidence="1">Belongs to the DadA oxidoreductase family.</text>
</comment>
<evidence type="ECO:0000259" key="3">
    <source>
        <dbReference type="Pfam" id="PF01266"/>
    </source>
</evidence>
<dbReference type="NCBIfam" id="NF001933">
    <property type="entry name" value="PRK00711.1"/>
    <property type="match status" value="1"/>
</dbReference>
<evidence type="ECO:0000256" key="2">
    <source>
        <dbReference type="ARBA" id="ARBA00023002"/>
    </source>
</evidence>
<sequence length="426" mass="45892">MKVAVIGAGIVGVTTAFELAVDGHEVTVFERHGAAAEETSFANAGVVAPGYVTPWAAPGMPAKVLRNLFGRHAAVRLTWPISAAELAWVWRWWQHCEPADYAANRARLQRLAFYSRERLHEISAHFQLDYERSEGYMVMLRGDKERQLVQPGLEVLREAGVAFREIDAEAARAIEPALNPDTEFAGAIHLPGDEVGNCRQFAQQLRHVAEAQGVRWRFNTTVEPLSRATPGTLTVRTAGEPHPQQEHFQGVVVCGGVSSAALLRPLGLALPLVPVWGYSVSAPVREALNAPRSGIMDERFKVAISRLGHRVRVAGSAEIGGRPERKSPQAIATLYKVLHDWFPGAAQLVNTGAGVQEWKGARPMLPDGPPLIGASGTPGVWLNLGHGSSGWALACGSARALADAMGGRSPEVDLEGLGVERLAARQ</sequence>
<dbReference type="RefSeq" id="WP_193780026.1">
    <property type="nucleotide sequence ID" value="NZ_JADDOJ010000023.1"/>
</dbReference>
<protein>
    <submittedName>
        <fullName evidence="4">D-amino acid dehydrogenase</fullName>
    </submittedName>
</protein>
<accession>A0ABR9SF25</accession>
<dbReference type="InterPro" id="IPR006076">
    <property type="entry name" value="FAD-dep_OxRdtase"/>
</dbReference>
<gene>
    <name evidence="4" type="ORF">IM725_07905</name>
</gene>
<keyword evidence="2" id="KW-0560">Oxidoreductase</keyword>
<dbReference type="EMBL" id="JADDOJ010000023">
    <property type="protein sequence ID" value="MBE7940489.1"/>
    <property type="molecule type" value="Genomic_DNA"/>
</dbReference>
<evidence type="ECO:0000313" key="4">
    <source>
        <dbReference type="EMBL" id="MBE7940489.1"/>
    </source>
</evidence>
<dbReference type="SUPFAM" id="SSF54373">
    <property type="entry name" value="FAD-linked reductases, C-terminal domain"/>
    <property type="match status" value="1"/>
</dbReference>
<keyword evidence="5" id="KW-1185">Reference proteome</keyword>
<name>A0ABR9SF25_9BURK</name>
<evidence type="ECO:0000256" key="1">
    <source>
        <dbReference type="ARBA" id="ARBA00009410"/>
    </source>
</evidence>
<evidence type="ECO:0000313" key="5">
    <source>
        <dbReference type="Proteomes" id="UP000715965"/>
    </source>
</evidence>
<proteinExistence type="inferred from homology"/>
<organism evidence="4 5">
    <name type="scientific">Ramlibacter aquaticus</name>
    <dbReference type="NCBI Taxonomy" id="2780094"/>
    <lineage>
        <taxon>Bacteria</taxon>
        <taxon>Pseudomonadati</taxon>
        <taxon>Pseudomonadota</taxon>
        <taxon>Betaproteobacteria</taxon>
        <taxon>Burkholderiales</taxon>
        <taxon>Comamonadaceae</taxon>
        <taxon>Ramlibacter</taxon>
    </lineage>
</organism>
<feature type="domain" description="FAD dependent oxidoreductase" evidence="3">
    <location>
        <begin position="2"/>
        <end position="403"/>
    </location>
</feature>
<reference evidence="4 5" key="1">
    <citation type="submission" date="2020-10" db="EMBL/GenBank/DDBJ databases">
        <title>Draft genome of Ramlibacter aquaticus LMG 30558.</title>
        <authorList>
            <person name="Props R."/>
        </authorList>
    </citation>
    <scope>NUCLEOTIDE SEQUENCE [LARGE SCALE GENOMIC DNA]</scope>
    <source>
        <strain evidence="4 5">LMG 30558</strain>
    </source>
</reference>
<dbReference type="PANTHER" id="PTHR13847:SF280">
    <property type="entry name" value="D-AMINO ACID DEHYDROGENASE"/>
    <property type="match status" value="1"/>
</dbReference>
<dbReference type="InterPro" id="IPR036188">
    <property type="entry name" value="FAD/NAD-bd_sf"/>
</dbReference>
<dbReference type="Gene3D" id="3.30.9.10">
    <property type="entry name" value="D-Amino Acid Oxidase, subunit A, domain 2"/>
    <property type="match status" value="1"/>
</dbReference>
<dbReference type="Pfam" id="PF01266">
    <property type="entry name" value="DAO"/>
    <property type="match status" value="1"/>
</dbReference>